<evidence type="ECO:0000256" key="1">
    <source>
        <dbReference type="ARBA" id="ARBA00009437"/>
    </source>
</evidence>
<dbReference type="InterPro" id="IPR005119">
    <property type="entry name" value="LysR_subst-bd"/>
</dbReference>
<dbReference type="GO" id="GO:0003677">
    <property type="term" value="F:DNA binding"/>
    <property type="evidence" value="ECO:0007669"/>
    <property type="project" value="UniProtKB-KW"/>
</dbReference>
<keyword evidence="2" id="KW-0805">Transcription regulation</keyword>
<sequence>MGATRRHVDFRRQLKLRHVTLLDVLDTTRSMRETARRLGISTAAVSKGCIEIETIIGAQLFDRVGGVLVPTHLCARVVTACRRIDAELLALDEDLTHLEESLRGTVSIGFQAPALHTFLPRWCATIKQTHPYLTLKCHYGMRLDLLDDLETNRLDLILIDLLEIEGRARLAHESLCSEFCIVRDGPVDRRFSEVLEHWHLYESRVWLLPVRGMAMRERFDLMLAARGLRAPDKVVEFNSPIGTLDIADATDGLVFAPASMSESPHRTALAPEAALAHGEMIMTLGVVWAHDTRMTPSARFVFETILADRPRSVWEPDLS</sequence>
<dbReference type="GO" id="GO:0005829">
    <property type="term" value="C:cytosol"/>
    <property type="evidence" value="ECO:0007669"/>
    <property type="project" value="TreeGrafter"/>
</dbReference>
<keyword evidence="7" id="KW-1185">Reference proteome</keyword>
<dbReference type="EMBL" id="JABXXR010000034">
    <property type="protein sequence ID" value="NVN40263.1"/>
    <property type="molecule type" value="Genomic_DNA"/>
</dbReference>
<reference evidence="6 7" key="1">
    <citation type="submission" date="2020-06" db="EMBL/GenBank/DDBJ databases">
        <title>Description of novel acetic acid bacteria.</title>
        <authorList>
            <person name="Sombolestani A."/>
        </authorList>
    </citation>
    <scope>NUCLEOTIDE SEQUENCE [LARGE SCALE GENOMIC DNA]</scope>
    <source>
        <strain evidence="6 7">LMG 27010</strain>
    </source>
</reference>
<evidence type="ECO:0000259" key="5">
    <source>
        <dbReference type="PROSITE" id="PS50931"/>
    </source>
</evidence>
<keyword evidence="3" id="KW-0238">DNA-binding</keyword>
<dbReference type="PANTHER" id="PTHR30419">
    <property type="entry name" value="HTH-TYPE TRANSCRIPTIONAL REGULATOR YBHD"/>
    <property type="match status" value="1"/>
</dbReference>
<comment type="similarity">
    <text evidence="1">Belongs to the LysR transcriptional regulatory family.</text>
</comment>
<dbReference type="SUPFAM" id="SSF53850">
    <property type="entry name" value="Periplasmic binding protein-like II"/>
    <property type="match status" value="1"/>
</dbReference>
<name>A0A850PBF6_9PROT</name>
<evidence type="ECO:0000313" key="6">
    <source>
        <dbReference type="EMBL" id="NVN40263.1"/>
    </source>
</evidence>
<dbReference type="PROSITE" id="PS50931">
    <property type="entry name" value="HTH_LYSR"/>
    <property type="match status" value="1"/>
</dbReference>
<evidence type="ECO:0000313" key="7">
    <source>
        <dbReference type="Proteomes" id="UP000585665"/>
    </source>
</evidence>
<dbReference type="Proteomes" id="UP000585665">
    <property type="component" value="Unassembled WGS sequence"/>
</dbReference>
<dbReference type="InterPro" id="IPR050950">
    <property type="entry name" value="HTH-type_LysR_regulators"/>
</dbReference>
<evidence type="ECO:0000256" key="3">
    <source>
        <dbReference type="ARBA" id="ARBA00023125"/>
    </source>
</evidence>
<gene>
    <name evidence="6" type="ORF">HUK82_06740</name>
</gene>
<dbReference type="GO" id="GO:0003700">
    <property type="term" value="F:DNA-binding transcription factor activity"/>
    <property type="evidence" value="ECO:0007669"/>
    <property type="project" value="InterPro"/>
</dbReference>
<dbReference type="Pfam" id="PF03466">
    <property type="entry name" value="LysR_substrate"/>
    <property type="match status" value="1"/>
</dbReference>
<evidence type="ECO:0000256" key="4">
    <source>
        <dbReference type="ARBA" id="ARBA00023163"/>
    </source>
</evidence>
<dbReference type="InterPro" id="IPR036390">
    <property type="entry name" value="WH_DNA-bd_sf"/>
</dbReference>
<dbReference type="Gene3D" id="3.40.190.10">
    <property type="entry name" value="Periplasmic binding protein-like II"/>
    <property type="match status" value="2"/>
</dbReference>
<organism evidence="6 7">
    <name type="scientific">Ameyamaea chiangmaiensis</name>
    <dbReference type="NCBI Taxonomy" id="442969"/>
    <lineage>
        <taxon>Bacteria</taxon>
        <taxon>Pseudomonadati</taxon>
        <taxon>Pseudomonadota</taxon>
        <taxon>Alphaproteobacteria</taxon>
        <taxon>Acetobacterales</taxon>
        <taxon>Acetobacteraceae</taxon>
        <taxon>Ameyamaea</taxon>
    </lineage>
</organism>
<comment type="caution">
    <text evidence="6">The sequence shown here is derived from an EMBL/GenBank/DDBJ whole genome shotgun (WGS) entry which is preliminary data.</text>
</comment>
<dbReference type="PANTHER" id="PTHR30419:SF8">
    <property type="entry name" value="NITROGEN ASSIMILATION TRANSCRIPTIONAL ACTIVATOR-RELATED"/>
    <property type="match status" value="1"/>
</dbReference>
<keyword evidence="4" id="KW-0804">Transcription</keyword>
<dbReference type="AlphaFoldDB" id="A0A850PBF6"/>
<accession>A0A850PBF6</accession>
<evidence type="ECO:0000256" key="2">
    <source>
        <dbReference type="ARBA" id="ARBA00023015"/>
    </source>
</evidence>
<feature type="domain" description="HTH lysR-type" evidence="5">
    <location>
        <begin position="14"/>
        <end position="71"/>
    </location>
</feature>
<dbReference type="InterPro" id="IPR000847">
    <property type="entry name" value="LysR_HTH_N"/>
</dbReference>
<dbReference type="Pfam" id="PF00126">
    <property type="entry name" value="HTH_1"/>
    <property type="match status" value="1"/>
</dbReference>
<dbReference type="Gene3D" id="1.10.10.10">
    <property type="entry name" value="Winged helix-like DNA-binding domain superfamily/Winged helix DNA-binding domain"/>
    <property type="match status" value="1"/>
</dbReference>
<dbReference type="InterPro" id="IPR036388">
    <property type="entry name" value="WH-like_DNA-bd_sf"/>
</dbReference>
<proteinExistence type="inferred from homology"/>
<dbReference type="RefSeq" id="WP_176613233.1">
    <property type="nucleotide sequence ID" value="NZ_JABXXR010000034.1"/>
</dbReference>
<dbReference type="SUPFAM" id="SSF46785">
    <property type="entry name" value="Winged helix' DNA-binding domain"/>
    <property type="match status" value="1"/>
</dbReference>
<protein>
    <submittedName>
        <fullName evidence="6">LysR family transcriptional regulator</fullName>
    </submittedName>
</protein>